<feature type="chain" id="PRO_5042838117" evidence="2">
    <location>
        <begin position="22"/>
        <end position="198"/>
    </location>
</feature>
<dbReference type="EMBL" id="CP136920">
    <property type="protein sequence ID" value="WOO40724.1"/>
    <property type="molecule type" value="Genomic_DNA"/>
</dbReference>
<evidence type="ECO:0000313" key="4">
    <source>
        <dbReference type="EMBL" id="WOO40724.1"/>
    </source>
</evidence>
<dbReference type="AlphaFoldDB" id="A0AAQ3L712"/>
<evidence type="ECO:0000256" key="2">
    <source>
        <dbReference type="SAM" id="SignalP"/>
    </source>
</evidence>
<keyword evidence="1" id="KW-0472">Membrane</keyword>
<dbReference type="NCBIfam" id="TIGR02595">
    <property type="entry name" value="PEP_CTERM"/>
    <property type="match status" value="1"/>
</dbReference>
<dbReference type="RefSeq" id="WP_317832894.1">
    <property type="nucleotide sequence ID" value="NZ_CP136920.1"/>
</dbReference>
<evidence type="ECO:0000259" key="3">
    <source>
        <dbReference type="Pfam" id="PF07589"/>
    </source>
</evidence>
<organism evidence="4 5">
    <name type="scientific">Rubellicoccus peritrichatus</name>
    <dbReference type="NCBI Taxonomy" id="3080537"/>
    <lineage>
        <taxon>Bacteria</taxon>
        <taxon>Pseudomonadati</taxon>
        <taxon>Verrucomicrobiota</taxon>
        <taxon>Opitutia</taxon>
        <taxon>Puniceicoccales</taxon>
        <taxon>Cerasicoccaceae</taxon>
        <taxon>Rubellicoccus</taxon>
    </lineage>
</organism>
<dbReference type="KEGG" id="puo:RZN69_19045"/>
<gene>
    <name evidence="4" type="ORF">RZN69_19045</name>
</gene>
<keyword evidence="2" id="KW-0732">Signal</keyword>
<dbReference type="InterPro" id="IPR013424">
    <property type="entry name" value="Ice-binding_C"/>
</dbReference>
<evidence type="ECO:0000256" key="1">
    <source>
        <dbReference type="SAM" id="Phobius"/>
    </source>
</evidence>
<keyword evidence="1" id="KW-0812">Transmembrane</keyword>
<reference evidence="4 5" key="1">
    <citation type="submission" date="2023-10" db="EMBL/GenBank/DDBJ databases">
        <title>Rubellicoccus peritrichatus gen. nov., sp. nov., isolated from an algae of coral reef tank.</title>
        <authorList>
            <person name="Luo J."/>
        </authorList>
    </citation>
    <scope>NUCLEOTIDE SEQUENCE [LARGE SCALE GENOMIC DNA]</scope>
    <source>
        <strain evidence="4 5">CR14</strain>
    </source>
</reference>
<accession>A0AAQ3L712</accession>
<sequence length="198" mass="20011">MRRCSILSALLIAASAVTLNAVNVGISGSAGGSGDSLLDSGGTPIPASTLGLLLVDASGNGISFQPGVTLNVGTFLSGGDDDFLVAKLSSSDVFGTSFIDFDETVDNDGVNLMTGDQYYVAWFPGLTTAATSLTAGQDYGLTTRTIATAWTLPPTGNNLGDAAPGGNANLTVVPEPSTYAAIAGLFGLGVIALRRFRK</sequence>
<evidence type="ECO:0000313" key="5">
    <source>
        <dbReference type="Proteomes" id="UP001304300"/>
    </source>
</evidence>
<feature type="domain" description="Ice-binding protein C-terminal" evidence="3">
    <location>
        <begin position="173"/>
        <end position="198"/>
    </location>
</feature>
<keyword evidence="5" id="KW-1185">Reference proteome</keyword>
<feature type="transmembrane region" description="Helical" evidence="1">
    <location>
        <begin position="178"/>
        <end position="196"/>
    </location>
</feature>
<protein>
    <submittedName>
        <fullName evidence="4">PEP-CTERM sorting domain-containing protein</fullName>
    </submittedName>
</protein>
<dbReference type="Pfam" id="PF07589">
    <property type="entry name" value="PEP-CTERM"/>
    <property type="match status" value="1"/>
</dbReference>
<dbReference type="Proteomes" id="UP001304300">
    <property type="component" value="Chromosome"/>
</dbReference>
<keyword evidence="1" id="KW-1133">Transmembrane helix</keyword>
<feature type="signal peptide" evidence="2">
    <location>
        <begin position="1"/>
        <end position="21"/>
    </location>
</feature>
<name>A0AAQ3L712_9BACT</name>
<proteinExistence type="predicted"/>